<keyword evidence="3" id="KW-1185">Reference proteome</keyword>
<protein>
    <submittedName>
        <fullName evidence="2">Queuine tRNA-ribosyltransferase</fullName>
    </submittedName>
</protein>
<dbReference type="InterPro" id="IPR050852">
    <property type="entry name" value="Queuine_tRNA-ribosyltrfase"/>
</dbReference>
<dbReference type="Pfam" id="PF01702">
    <property type="entry name" value="TGT"/>
    <property type="match status" value="1"/>
</dbReference>
<dbReference type="SUPFAM" id="SSF51713">
    <property type="entry name" value="tRNA-guanine transglycosylase"/>
    <property type="match status" value="1"/>
</dbReference>
<dbReference type="OrthoDB" id="27601at2759"/>
<dbReference type="PANTHER" id="PTHR46064:SF1">
    <property type="entry name" value="QUEUINE TRNA-RIBOSYLTRANSFERASE ACCESSORY SUBUNIT 2"/>
    <property type="match status" value="1"/>
</dbReference>
<dbReference type="GO" id="GO:0006400">
    <property type="term" value="P:tRNA modification"/>
    <property type="evidence" value="ECO:0007669"/>
    <property type="project" value="InterPro"/>
</dbReference>
<evidence type="ECO:0000313" key="3">
    <source>
        <dbReference type="Proteomes" id="UP000748531"/>
    </source>
</evidence>
<evidence type="ECO:0000313" key="2">
    <source>
        <dbReference type="EMBL" id="KAF5396229.1"/>
    </source>
</evidence>
<proteinExistence type="predicted"/>
<dbReference type="AlphaFoldDB" id="A0A8J4T220"/>
<reference evidence="2" key="1">
    <citation type="submission" date="2019-05" db="EMBL/GenBank/DDBJ databases">
        <title>Annotation for the trematode Paragonimus heterotremus.</title>
        <authorList>
            <person name="Choi Y.-J."/>
        </authorList>
    </citation>
    <scope>NUCLEOTIDE SEQUENCE</scope>
    <source>
        <strain evidence="2">LC</strain>
    </source>
</reference>
<accession>A0A8J4T220</accession>
<dbReference type="EMBL" id="LUCH01008781">
    <property type="protein sequence ID" value="KAF5396229.1"/>
    <property type="molecule type" value="Genomic_DNA"/>
</dbReference>
<dbReference type="Proteomes" id="UP000748531">
    <property type="component" value="Unassembled WGS sequence"/>
</dbReference>
<dbReference type="Gene3D" id="3.20.20.105">
    <property type="entry name" value="Queuine tRNA-ribosyltransferase-like"/>
    <property type="match status" value="1"/>
</dbReference>
<gene>
    <name evidence="2" type="ORF">PHET_11177</name>
</gene>
<comment type="caution">
    <text evidence="2">The sequence shown here is derived from an EMBL/GenBank/DDBJ whole genome shotgun (WGS) entry which is preliminary data.</text>
</comment>
<dbReference type="NCBIfam" id="TIGR00449">
    <property type="entry name" value="tgt_general"/>
    <property type="match status" value="1"/>
</dbReference>
<dbReference type="PANTHER" id="PTHR46064">
    <property type="entry name" value="QUEUINE TRNA-RIBOSYLTRANSFERASE ACCESSORY SUBUNIT 2"/>
    <property type="match status" value="1"/>
</dbReference>
<name>A0A8J4T220_9TREM</name>
<sequence>MRFQLQSTAISASRLGKLLVSDLSTDTPGCFLYTRYGSVPFLPPDIYECIRSLPNMAFVPMFYMYHAERKYVLKKFHHGLASFCGLGSRAAIIFQTDPVDPAPVCASDKRSVSVWATGGRIQLSVEEYIECVLASLPSAFQAPVDNETALPVSKKAGKKRCCNSVVRTGGYLELLVQERRNNANLAKIPVWVSLAGGNDLQWRLNAIKDMDFSVASGIILDGFFLPDEEDDLGTGEELGNKTYVNQSHWSALLPKICQLLPPSLPRFLAGVWQPQDIAIATKLGIDLFDGSLPYRLTRSAIAWIYPGWSSYNNKHDSVYISSDGRHFIVFPLDEANITTSIETLYSSPIQADCDCFTCTRHTQGYISHLHVAKEMLGPMLLMM</sequence>
<organism evidence="2 3">
    <name type="scientific">Paragonimus heterotremus</name>
    <dbReference type="NCBI Taxonomy" id="100268"/>
    <lineage>
        <taxon>Eukaryota</taxon>
        <taxon>Metazoa</taxon>
        <taxon>Spiralia</taxon>
        <taxon>Lophotrochozoa</taxon>
        <taxon>Platyhelminthes</taxon>
        <taxon>Trematoda</taxon>
        <taxon>Digenea</taxon>
        <taxon>Plagiorchiida</taxon>
        <taxon>Troglotremata</taxon>
        <taxon>Troglotrematidae</taxon>
        <taxon>Paragonimus</taxon>
    </lineage>
</organism>
<evidence type="ECO:0000259" key="1">
    <source>
        <dbReference type="Pfam" id="PF01702"/>
    </source>
</evidence>
<dbReference type="InterPro" id="IPR002616">
    <property type="entry name" value="tRNA_ribo_trans-like"/>
</dbReference>
<dbReference type="InterPro" id="IPR036511">
    <property type="entry name" value="TGT-like_sf"/>
</dbReference>
<feature type="domain" description="tRNA-guanine(15) transglycosylase-like" evidence="1">
    <location>
        <begin position="13"/>
        <end position="383"/>
    </location>
</feature>